<feature type="domain" description="Phage head morphogenesis" evidence="1">
    <location>
        <begin position="53"/>
        <end position="183"/>
    </location>
</feature>
<evidence type="ECO:0000313" key="4">
    <source>
        <dbReference type="Proteomes" id="UP000249066"/>
    </source>
</evidence>
<dbReference type="Pfam" id="PF04233">
    <property type="entry name" value="Phage_Mu_F"/>
    <property type="match status" value="1"/>
</dbReference>
<dbReference type="AlphaFoldDB" id="A0A2W5A998"/>
<reference evidence="3 4" key="1">
    <citation type="submission" date="2017-08" db="EMBL/GenBank/DDBJ databases">
        <title>Infants hospitalized years apart are colonized by the same room-sourced microbial strains.</title>
        <authorList>
            <person name="Brooks B."/>
            <person name="Olm M.R."/>
            <person name="Firek B.A."/>
            <person name="Baker R."/>
            <person name="Thomas B.C."/>
            <person name="Morowitz M.J."/>
            <person name="Banfield J.F."/>
        </authorList>
    </citation>
    <scope>NUCLEOTIDE SEQUENCE [LARGE SCALE GENOMIC DNA]</scope>
    <source>
        <strain evidence="3">S2_018_000_R2_101</strain>
    </source>
</reference>
<dbReference type="Proteomes" id="UP000249066">
    <property type="component" value="Unassembled WGS sequence"/>
</dbReference>
<feature type="domain" description="Phage-Barnase-EndoU-ColicinE5/D-RelE like nuclease 2" evidence="2">
    <location>
        <begin position="268"/>
        <end position="371"/>
    </location>
</feature>
<gene>
    <name evidence="3" type="ORF">DI623_11360</name>
</gene>
<dbReference type="NCBIfam" id="TIGR01641">
    <property type="entry name" value="phageSPP1_gp7"/>
    <property type="match status" value="1"/>
</dbReference>
<dbReference type="InterPro" id="IPR006528">
    <property type="entry name" value="Phage_head_morphogenesis_dom"/>
</dbReference>
<evidence type="ECO:0000259" key="2">
    <source>
        <dbReference type="Pfam" id="PF18810"/>
    </source>
</evidence>
<name>A0A2W5A998_9SPHN</name>
<protein>
    <recommendedName>
        <fullName evidence="5">Phage head morphogenesis domain-containing protein</fullName>
    </recommendedName>
</protein>
<organism evidence="3 4">
    <name type="scientific">Sphingomonas sanxanigenens</name>
    <dbReference type="NCBI Taxonomy" id="397260"/>
    <lineage>
        <taxon>Bacteria</taxon>
        <taxon>Pseudomonadati</taxon>
        <taxon>Pseudomonadota</taxon>
        <taxon>Alphaproteobacteria</taxon>
        <taxon>Sphingomonadales</taxon>
        <taxon>Sphingomonadaceae</taxon>
        <taxon>Sphingomonas</taxon>
    </lineage>
</organism>
<accession>A0A2W5A998</accession>
<evidence type="ECO:0000313" key="3">
    <source>
        <dbReference type="EMBL" id="PZO89069.1"/>
    </source>
</evidence>
<evidence type="ECO:0008006" key="5">
    <source>
        <dbReference type="Google" id="ProtNLM"/>
    </source>
</evidence>
<sequence>MLEEFPVLAAREAIAWFRRKGFRIGFAWQDVWQDEHARAFTVAKAMSRDLLEEIRAAVDEALSEGLTLKQFRDGLRPKLEARGWWGRRNMVDPLTGETKNVQLGSPRRLKTIFQVNMRTAYQAGRYERIQRTKAALPYMRYVSVMDGRERPEHHAWHGTILPVDHPWWQTHYPPCGWNCRCTVQALNQRTIDRREWQVTERPKVFPSRPYLNKRTGEISDVERGIDPGWSYHVGAAGLDGLSPAPIPPGVGDQAAAADLGDVADLAKAFLGPFGLTIGTAEIFTDRDGWPFAISAGWFRDAAGQPSAPAGATAAHLDRVAAALIDPDAITWRWVRAEDGSAVLMRRYLRSADGVLTRVDVGRLGWRYSIATGEVAASYNPQQPRDRNGRWRSSKGIVDFVAQALHDKHAMPPPHEVGHVAPHAAARLSAIGIHKADGKAVAVHHGLARHIFRRHGEEGRTQKAIRAEDLLHLADIINTGRIVRGSPPASKVGAPRFHVAARVRGHDYEVAFEARRRHIVPVSMRKS</sequence>
<dbReference type="EMBL" id="QFNN01000073">
    <property type="protein sequence ID" value="PZO89069.1"/>
    <property type="molecule type" value="Genomic_DNA"/>
</dbReference>
<evidence type="ECO:0000259" key="1">
    <source>
        <dbReference type="Pfam" id="PF04233"/>
    </source>
</evidence>
<dbReference type="InterPro" id="IPR041110">
    <property type="entry name" value="PBECR2"/>
</dbReference>
<comment type="caution">
    <text evidence="3">The sequence shown here is derived from an EMBL/GenBank/DDBJ whole genome shotgun (WGS) entry which is preliminary data.</text>
</comment>
<dbReference type="Pfam" id="PF18810">
    <property type="entry name" value="PBECR2"/>
    <property type="match status" value="1"/>
</dbReference>
<proteinExistence type="predicted"/>